<keyword evidence="3" id="KW-0808">Transferase</keyword>
<evidence type="ECO:0000256" key="7">
    <source>
        <dbReference type="ARBA" id="ARBA00022833"/>
    </source>
</evidence>
<dbReference type="PROSITE" id="PS01125">
    <property type="entry name" value="ROK"/>
    <property type="match status" value="1"/>
</dbReference>
<dbReference type="Proteomes" id="UP000198556">
    <property type="component" value="Unassembled WGS sequence"/>
</dbReference>
<dbReference type="Gene3D" id="3.30.420.40">
    <property type="match status" value="2"/>
</dbReference>
<evidence type="ECO:0000256" key="13">
    <source>
        <dbReference type="ARBA" id="ARBA00074653"/>
    </source>
</evidence>
<comment type="catalytic activity">
    <reaction evidence="12">
        <text>D-fructose + ATP = D-fructose 6-phosphate + ADP + H(+)</text>
        <dbReference type="Rhea" id="RHEA:16125"/>
        <dbReference type="ChEBI" id="CHEBI:15378"/>
        <dbReference type="ChEBI" id="CHEBI:30616"/>
        <dbReference type="ChEBI" id="CHEBI:37721"/>
        <dbReference type="ChEBI" id="CHEBI:61527"/>
        <dbReference type="ChEBI" id="CHEBI:456216"/>
        <dbReference type="EC" id="2.7.1.4"/>
    </reaction>
</comment>
<dbReference type="AlphaFoldDB" id="A0A1H9KED3"/>
<evidence type="ECO:0000256" key="8">
    <source>
        <dbReference type="ARBA" id="ARBA00022840"/>
    </source>
</evidence>
<keyword evidence="10" id="KW-0119">Carbohydrate metabolism</keyword>
<dbReference type="EMBL" id="FOGF01000013">
    <property type="protein sequence ID" value="SEQ97223.1"/>
    <property type="molecule type" value="Genomic_DNA"/>
</dbReference>
<keyword evidence="6 14" id="KW-0418">Kinase</keyword>
<dbReference type="SUPFAM" id="SSF53067">
    <property type="entry name" value="Actin-like ATPase domain"/>
    <property type="match status" value="1"/>
</dbReference>
<dbReference type="Pfam" id="PF00480">
    <property type="entry name" value="ROK"/>
    <property type="match status" value="1"/>
</dbReference>
<dbReference type="InterPro" id="IPR000600">
    <property type="entry name" value="ROK"/>
</dbReference>
<dbReference type="GO" id="GO:0008865">
    <property type="term" value="F:fructokinase activity"/>
    <property type="evidence" value="ECO:0007669"/>
    <property type="project" value="UniProtKB-EC"/>
</dbReference>
<comment type="similarity">
    <text evidence="2">Belongs to the ROK (NagC/XylR) family.</text>
</comment>
<proteinExistence type="inferred from homology"/>
<evidence type="ECO:0000256" key="2">
    <source>
        <dbReference type="ARBA" id="ARBA00006479"/>
    </source>
</evidence>
<name>A0A1H9KED3_9LACT</name>
<reference evidence="14 15" key="1">
    <citation type="submission" date="2016-10" db="EMBL/GenBank/DDBJ databases">
        <authorList>
            <person name="de Groot N.N."/>
        </authorList>
    </citation>
    <scope>NUCLEOTIDE SEQUENCE [LARGE SCALE GENOMIC DNA]</scope>
    <source>
        <strain evidence="14 15">DSM 15827</strain>
    </source>
</reference>
<keyword evidence="7" id="KW-0862">Zinc</keyword>
<evidence type="ECO:0000313" key="14">
    <source>
        <dbReference type="EMBL" id="SEQ97223.1"/>
    </source>
</evidence>
<dbReference type="InterPro" id="IPR051804">
    <property type="entry name" value="Carb_Metab_Reg_Kinase/Isom"/>
</dbReference>
<dbReference type="OrthoDB" id="9783435at2"/>
<gene>
    <name evidence="14" type="ORF">SAMN05421767_11312</name>
</gene>
<dbReference type="PANTHER" id="PTHR42742">
    <property type="entry name" value="TRANSCRIPTIONAL REPRESSOR MPRA"/>
    <property type="match status" value="1"/>
</dbReference>
<keyword evidence="9" id="KW-0460">Magnesium</keyword>
<comment type="cofactor">
    <cofactor evidence="1">
        <name>Mg(2+)</name>
        <dbReference type="ChEBI" id="CHEBI:18420"/>
    </cofactor>
</comment>
<dbReference type="STRING" id="137733.SAMN05421767_11312"/>
<dbReference type="GO" id="GO:0046872">
    <property type="term" value="F:metal ion binding"/>
    <property type="evidence" value="ECO:0007669"/>
    <property type="project" value="UniProtKB-KW"/>
</dbReference>
<organism evidence="14 15">
    <name type="scientific">Granulicatella balaenopterae</name>
    <dbReference type="NCBI Taxonomy" id="137733"/>
    <lineage>
        <taxon>Bacteria</taxon>
        <taxon>Bacillati</taxon>
        <taxon>Bacillota</taxon>
        <taxon>Bacilli</taxon>
        <taxon>Lactobacillales</taxon>
        <taxon>Carnobacteriaceae</taxon>
        <taxon>Granulicatella</taxon>
    </lineage>
</organism>
<protein>
    <recommendedName>
        <fullName evidence="13">Fructokinase</fullName>
        <ecNumber evidence="11">2.7.1.4</ecNumber>
    </recommendedName>
</protein>
<evidence type="ECO:0000256" key="11">
    <source>
        <dbReference type="ARBA" id="ARBA00038887"/>
    </source>
</evidence>
<dbReference type="InterPro" id="IPR049874">
    <property type="entry name" value="ROK_cs"/>
</dbReference>
<dbReference type="CDD" id="cd24067">
    <property type="entry name" value="ASKHA_NBD_ROK_BsFRK-like"/>
    <property type="match status" value="1"/>
</dbReference>
<accession>A0A1H9KED3</accession>
<evidence type="ECO:0000256" key="12">
    <source>
        <dbReference type="ARBA" id="ARBA00048451"/>
    </source>
</evidence>
<evidence type="ECO:0000256" key="10">
    <source>
        <dbReference type="ARBA" id="ARBA00023277"/>
    </source>
</evidence>
<dbReference type="RefSeq" id="WP_089746469.1">
    <property type="nucleotide sequence ID" value="NZ_FOGF01000013.1"/>
</dbReference>
<keyword evidence="5" id="KW-0547">Nucleotide-binding</keyword>
<evidence type="ECO:0000256" key="4">
    <source>
        <dbReference type="ARBA" id="ARBA00022723"/>
    </source>
</evidence>
<sequence>MLFGSIEAGGTKFVCAIGNEKMEILERVSIETREPEATIKDVCEFFAPYNHQLDGVGVGSFGPIDGQKSSKTYGHILASPKVKWQGFDLIGALVEFFNCPIEWTTDVNAAAFGEYHYGHGKDSNSLVYYTIGTGIGAGAIQDDQFIGGVNFTEMGHMLVTRHPEDTAASSCPFHHNCLEGVASGPAIGIRAGKAAQLLEEDDYLWDIEAEYIAQCVHNTTLMLAPEVIVLGGGVMQQEHLLPKVKKAFEKVLNGYVTHPTVDEYIKTPKLGNNAATIGCFVLAQKAFEKAK</sequence>
<dbReference type="EC" id="2.7.1.4" evidence="11"/>
<dbReference type="PANTHER" id="PTHR42742:SF3">
    <property type="entry name" value="FRUCTOKINASE"/>
    <property type="match status" value="1"/>
</dbReference>
<keyword evidence="4" id="KW-0479">Metal-binding</keyword>
<dbReference type="FunFam" id="3.30.420.40:FF:000136">
    <property type="entry name" value="Putative fructokinase"/>
    <property type="match status" value="1"/>
</dbReference>
<evidence type="ECO:0000256" key="6">
    <source>
        <dbReference type="ARBA" id="ARBA00022777"/>
    </source>
</evidence>
<evidence type="ECO:0000256" key="5">
    <source>
        <dbReference type="ARBA" id="ARBA00022741"/>
    </source>
</evidence>
<dbReference type="FunFam" id="3.30.420.40:FF:000153">
    <property type="entry name" value="Putative fructokinase"/>
    <property type="match status" value="1"/>
</dbReference>
<keyword evidence="15" id="KW-1185">Reference proteome</keyword>
<evidence type="ECO:0000256" key="9">
    <source>
        <dbReference type="ARBA" id="ARBA00022842"/>
    </source>
</evidence>
<dbReference type="GO" id="GO:0005524">
    <property type="term" value="F:ATP binding"/>
    <property type="evidence" value="ECO:0007669"/>
    <property type="project" value="UniProtKB-KW"/>
</dbReference>
<dbReference type="InterPro" id="IPR043129">
    <property type="entry name" value="ATPase_NBD"/>
</dbReference>
<evidence type="ECO:0000256" key="1">
    <source>
        <dbReference type="ARBA" id="ARBA00001946"/>
    </source>
</evidence>
<evidence type="ECO:0000313" key="15">
    <source>
        <dbReference type="Proteomes" id="UP000198556"/>
    </source>
</evidence>
<evidence type="ECO:0000256" key="3">
    <source>
        <dbReference type="ARBA" id="ARBA00022679"/>
    </source>
</evidence>
<keyword evidence="8" id="KW-0067">ATP-binding</keyword>